<dbReference type="InterPro" id="IPR055438">
    <property type="entry name" value="AstE_AspA_cat"/>
</dbReference>
<keyword evidence="2" id="KW-0479">Metal-binding</keyword>
<dbReference type="RefSeq" id="WP_290142048.1">
    <property type="nucleotide sequence ID" value="NZ_CP101620.1"/>
</dbReference>
<accession>A0ABY5I7C7</accession>
<evidence type="ECO:0000313" key="6">
    <source>
        <dbReference type="EMBL" id="UTY40623.1"/>
    </source>
</evidence>
<reference evidence="6" key="1">
    <citation type="submission" date="2022-07" db="EMBL/GenBank/DDBJ databases">
        <title>Faecal culturing of patients with breast cancer.</title>
        <authorList>
            <person name="Teng N.M.Y."/>
            <person name="Kiu R."/>
            <person name="Evans R."/>
            <person name="Baker D.J."/>
            <person name="Zenner C."/>
            <person name="Robinson S.D."/>
            <person name="Hall L.J."/>
        </authorList>
    </citation>
    <scope>NUCLEOTIDE SEQUENCE</scope>
    <source>
        <strain evidence="6">LH1062</strain>
    </source>
</reference>
<evidence type="ECO:0000256" key="4">
    <source>
        <dbReference type="ARBA" id="ARBA00022833"/>
    </source>
</evidence>
<dbReference type="InterPro" id="IPR053138">
    <property type="entry name" value="N-alpha-Ac-DABA_deacetylase"/>
</dbReference>
<keyword evidence="4" id="KW-0862">Zinc</keyword>
<organism evidence="6 7">
    <name type="scientific">Allocoprobacillus halotolerans</name>
    <dbReference type="NCBI Taxonomy" id="2944914"/>
    <lineage>
        <taxon>Bacteria</taxon>
        <taxon>Bacillati</taxon>
        <taxon>Bacillota</taxon>
        <taxon>Erysipelotrichia</taxon>
        <taxon>Erysipelotrichales</taxon>
        <taxon>Erysipelotrichaceae</taxon>
        <taxon>Allocoprobacillus</taxon>
    </lineage>
</organism>
<comment type="cofactor">
    <cofactor evidence="1">
        <name>Zn(2+)</name>
        <dbReference type="ChEBI" id="CHEBI:29105"/>
    </cofactor>
</comment>
<gene>
    <name evidence="6" type="ORF">NMU03_07595</name>
</gene>
<name>A0ABY5I7C7_9FIRM</name>
<sequence>MLNIKKGTKQQLSIQPHVDNYHIPTTIIHGAHDGPCLLITAGIHSGEYPGIPATINVAKKIDPKDVHGKIIIFHCVNVNGFWAKTSAVLPEDQGNLNQVYPGDPHGSESMRIADFFVREVFPHVDFILDIHSGGGRENLTPCLFFPHCKQVREQSLAVPLNISMFHTLLSPLRQRENIVMLPIIFIYQGFS</sequence>
<dbReference type="Pfam" id="PF24827">
    <property type="entry name" value="AstE_AspA_cat"/>
    <property type="match status" value="1"/>
</dbReference>
<protein>
    <submittedName>
        <fullName evidence="6">Succinylglutamate desuccinylase/aspartoacylase family protein</fullName>
    </submittedName>
</protein>
<dbReference type="SUPFAM" id="SSF53187">
    <property type="entry name" value="Zn-dependent exopeptidases"/>
    <property type="match status" value="1"/>
</dbReference>
<proteinExistence type="predicted"/>
<dbReference type="Proteomes" id="UP001060112">
    <property type="component" value="Chromosome"/>
</dbReference>
<dbReference type="Gene3D" id="3.40.630.10">
    <property type="entry name" value="Zn peptidases"/>
    <property type="match status" value="1"/>
</dbReference>
<keyword evidence="7" id="KW-1185">Reference proteome</keyword>
<dbReference type="EMBL" id="CP101620">
    <property type="protein sequence ID" value="UTY40623.1"/>
    <property type="molecule type" value="Genomic_DNA"/>
</dbReference>
<dbReference type="PANTHER" id="PTHR37326">
    <property type="entry name" value="BLL3975 PROTEIN"/>
    <property type="match status" value="1"/>
</dbReference>
<feature type="domain" description="Succinylglutamate desuccinylase/Aspartoacylase catalytic" evidence="5">
    <location>
        <begin position="34"/>
        <end position="150"/>
    </location>
</feature>
<evidence type="ECO:0000256" key="3">
    <source>
        <dbReference type="ARBA" id="ARBA00022801"/>
    </source>
</evidence>
<evidence type="ECO:0000313" key="7">
    <source>
        <dbReference type="Proteomes" id="UP001060112"/>
    </source>
</evidence>
<dbReference type="PANTHER" id="PTHR37326:SF1">
    <property type="entry name" value="BLL3975 PROTEIN"/>
    <property type="match status" value="1"/>
</dbReference>
<evidence type="ECO:0000259" key="5">
    <source>
        <dbReference type="Pfam" id="PF24827"/>
    </source>
</evidence>
<evidence type="ECO:0000256" key="1">
    <source>
        <dbReference type="ARBA" id="ARBA00001947"/>
    </source>
</evidence>
<evidence type="ECO:0000256" key="2">
    <source>
        <dbReference type="ARBA" id="ARBA00022723"/>
    </source>
</evidence>
<keyword evidence="3" id="KW-0378">Hydrolase</keyword>